<dbReference type="Gene3D" id="3.40.50.11270">
    <property type="match status" value="1"/>
</dbReference>
<keyword evidence="4" id="KW-0408">Iron</keyword>
<dbReference type="GO" id="GO:0051745">
    <property type="term" value="F:4-hydroxy-3-methylbut-2-enyl diphosphate reductase activity"/>
    <property type="evidence" value="ECO:0007669"/>
    <property type="project" value="InterPro"/>
</dbReference>
<keyword evidence="2" id="KW-0004">4Fe-4S</keyword>
<reference evidence="6" key="1">
    <citation type="submission" date="2018-05" db="EMBL/GenBank/DDBJ databases">
        <authorList>
            <person name="Lanie J.A."/>
            <person name="Ng W.-L."/>
            <person name="Kazmierczak K.M."/>
            <person name="Andrzejewski T.M."/>
            <person name="Davidsen T.M."/>
            <person name="Wayne K.J."/>
            <person name="Tettelin H."/>
            <person name="Glass J.I."/>
            <person name="Rusch D."/>
            <person name="Podicherti R."/>
            <person name="Tsui H.-C.T."/>
            <person name="Winkler M.E."/>
        </authorList>
    </citation>
    <scope>NUCLEOTIDE SEQUENCE</scope>
</reference>
<dbReference type="Gene3D" id="3.40.1010.20">
    <property type="entry name" value="4-hydroxy-3-methylbut-2-enyl diphosphate reductase, catalytic domain"/>
    <property type="match status" value="2"/>
</dbReference>
<accession>A0A382MKA7</accession>
<feature type="non-terminal residue" evidence="6">
    <location>
        <position position="252"/>
    </location>
</feature>
<evidence type="ECO:0008006" key="7">
    <source>
        <dbReference type="Google" id="ProtNLM"/>
    </source>
</evidence>
<evidence type="ECO:0000256" key="5">
    <source>
        <dbReference type="ARBA" id="ARBA00023014"/>
    </source>
</evidence>
<evidence type="ECO:0000256" key="1">
    <source>
        <dbReference type="ARBA" id="ARBA00001966"/>
    </source>
</evidence>
<protein>
    <recommendedName>
        <fullName evidence="7">4-hydroxy-3-methylbut-2-enyl diphosphate reductase</fullName>
    </recommendedName>
</protein>
<name>A0A382MKA7_9ZZZZ</name>
<dbReference type="AlphaFoldDB" id="A0A382MKA7"/>
<dbReference type="PANTHER" id="PTHR30426:SF0">
    <property type="entry name" value="4-HYDROXY-3-METHYLBUT-2-ENYL DIPHOSPHATE REDUCTASE"/>
    <property type="match status" value="1"/>
</dbReference>
<dbReference type="GO" id="GO:0051539">
    <property type="term" value="F:4 iron, 4 sulfur cluster binding"/>
    <property type="evidence" value="ECO:0007669"/>
    <property type="project" value="UniProtKB-KW"/>
</dbReference>
<dbReference type="InterPro" id="IPR003451">
    <property type="entry name" value="LytB/IspH"/>
</dbReference>
<comment type="cofactor">
    <cofactor evidence="1">
        <name>[4Fe-4S] cluster</name>
        <dbReference type="ChEBI" id="CHEBI:49883"/>
    </cofactor>
</comment>
<evidence type="ECO:0000313" key="6">
    <source>
        <dbReference type="EMBL" id="SVC47832.1"/>
    </source>
</evidence>
<dbReference type="EMBL" id="UINC01093420">
    <property type="protein sequence ID" value="SVC47832.1"/>
    <property type="molecule type" value="Genomic_DNA"/>
</dbReference>
<organism evidence="6">
    <name type="scientific">marine metagenome</name>
    <dbReference type="NCBI Taxonomy" id="408172"/>
    <lineage>
        <taxon>unclassified sequences</taxon>
        <taxon>metagenomes</taxon>
        <taxon>ecological metagenomes</taxon>
    </lineage>
</organism>
<dbReference type="GO" id="GO:0046872">
    <property type="term" value="F:metal ion binding"/>
    <property type="evidence" value="ECO:0007669"/>
    <property type="project" value="UniProtKB-KW"/>
</dbReference>
<proteinExistence type="predicted"/>
<keyword evidence="3" id="KW-0479">Metal-binding</keyword>
<dbReference type="PANTHER" id="PTHR30426">
    <property type="entry name" value="4-HYDROXY-3-METHYLBUT-2-ENYL DIPHOSPHATE REDUCTASE"/>
    <property type="match status" value="1"/>
</dbReference>
<dbReference type="Pfam" id="PF02401">
    <property type="entry name" value="LYTB"/>
    <property type="match status" value="1"/>
</dbReference>
<evidence type="ECO:0000256" key="2">
    <source>
        <dbReference type="ARBA" id="ARBA00022485"/>
    </source>
</evidence>
<dbReference type="GO" id="GO:0050992">
    <property type="term" value="P:dimethylallyl diphosphate biosynthetic process"/>
    <property type="evidence" value="ECO:0007669"/>
    <property type="project" value="InterPro"/>
</dbReference>
<dbReference type="NCBIfam" id="TIGR00216">
    <property type="entry name" value="ispH_lytB"/>
    <property type="match status" value="1"/>
</dbReference>
<dbReference type="CDD" id="cd13944">
    <property type="entry name" value="lytB_ispH"/>
    <property type="match status" value="1"/>
</dbReference>
<gene>
    <name evidence="6" type="ORF">METZ01_LOCUS300686</name>
</gene>
<evidence type="ECO:0000256" key="4">
    <source>
        <dbReference type="ARBA" id="ARBA00023004"/>
    </source>
</evidence>
<dbReference type="GO" id="GO:0019288">
    <property type="term" value="P:isopentenyl diphosphate biosynthetic process, methylerythritol 4-phosphate pathway"/>
    <property type="evidence" value="ECO:0007669"/>
    <property type="project" value="InterPro"/>
</dbReference>
<evidence type="ECO:0000256" key="3">
    <source>
        <dbReference type="ARBA" id="ARBA00022723"/>
    </source>
</evidence>
<keyword evidence="5" id="KW-0411">Iron-sulfur</keyword>
<sequence length="252" mass="27564">MKVIRAKSAGFCWGVERAIQVAREQADGGKRTVYTDGPLIHNNQMMTALSTEGVREVGDYRSSSSIELDEDERDDSVVVVRAHGISPERRKYLKGLDLPFKDATCPDVGIIAGKVRMHATKGYDVVIFGDPRHPEVIGLMGYAAGRGHAVQTEEDLGALPDFENGVVMVSQSTMFTHEFEHLSALLAQKYPELVVFDTICGATKERQSDLRQLVSEGAEAIVVIGGHHSANTCKLAKLAESQNRPTFHIETA</sequence>